<accession>A0ABU8BI61</accession>
<dbReference type="RefSeq" id="WP_334485161.1">
    <property type="nucleotide sequence ID" value="NZ_JAZHRV010000001.1"/>
</dbReference>
<sequence length="67" mass="7418">MPRAPRPARPVAGFFTEPNGDQEIAGLVDRGAIRPVVDREFAFEQLPDALTYLEAGRARGKVVLRVR</sequence>
<dbReference type="Pfam" id="PF13602">
    <property type="entry name" value="ADH_zinc_N_2"/>
    <property type="match status" value="1"/>
</dbReference>
<name>A0ABU8BI61_9BRAD</name>
<proteinExistence type="predicted"/>
<evidence type="ECO:0000313" key="2">
    <source>
        <dbReference type="Proteomes" id="UP001364224"/>
    </source>
</evidence>
<comment type="caution">
    <text evidence="1">The sequence shown here is derived from an EMBL/GenBank/DDBJ whole genome shotgun (WGS) entry which is preliminary data.</text>
</comment>
<gene>
    <name evidence="1" type="ORF">V1286_005768</name>
</gene>
<dbReference type="Proteomes" id="UP001364224">
    <property type="component" value="Unassembled WGS sequence"/>
</dbReference>
<evidence type="ECO:0000313" key="1">
    <source>
        <dbReference type="EMBL" id="MEH2558239.1"/>
    </source>
</evidence>
<organism evidence="1 2">
    <name type="scientific">Bradyrhizobium algeriense</name>
    <dbReference type="NCBI Taxonomy" id="634784"/>
    <lineage>
        <taxon>Bacteria</taxon>
        <taxon>Pseudomonadati</taxon>
        <taxon>Pseudomonadota</taxon>
        <taxon>Alphaproteobacteria</taxon>
        <taxon>Hyphomicrobiales</taxon>
        <taxon>Nitrobacteraceae</taxon>
        <taxon>Bradyrhizobium</taxon>
    </lineage>
</organism>
<protein>
    <submittedName>
        <fullName evidence="1">NADPH:quinone reductase-like Zn-dependent oxidoreductase</fullName>
    </submittedName>
</protein>
<dbReference type="Gene3D" id="3.90.180.10">
    <property type="entry name" value="Medium-chain alcohol dehydrogenases, catalytic domain"/>
    <property type="match status" value="1"/>
</dbReference>
<keyword evidence="2" id="KW-1185">Reference proteome</keyword>
<dbReference type="Gene3D" id="3.40.50.720">
    <property type="entry name" value="NAD(P)-binding Rossmann-like Domain"/>
    <property type="match status" value="1"/>
</dbReference>
<reference evidence="1 2" key="1">
    <citation type="submission" date="2024-02" db="EMBL/GenBank/DDBJ databases">
        <title>Adaptive strategies in a cosmopolitan and abundant soil bacterium.</title>
        <authorList>
            <person name="Carini P."/>
        </authorList>
    </citation>
    <scope>NUCLEOTIDE SEQUENCE [LARGE SCALE GENOMIC DNA]</scope>
    <source>
        <strain evidence="1 2">AZCC 1608</strain>
    </source>
</reference>
<dbReference type="EMBL" id="JAZHRV010000001">
    <property type="protein sequence ID" value="MEH2558239.1"/>
    <property type="molecule type" value="Genomic_DNA"/>
</dbReference>